<protein>
    <submittedName>
        <fullName evidence="2">Uncharacterized protein</fullName>
    </submittedName>
</protein>
<feature type="region of interest" description="Disordered" evidence="1">
    <location>
        <begin position="1"/>
        <end position="47"/>
    </location>
</feature>
<evidence type="ECO:0000256" key="1">
    <source>
        <dbReference type="SAM" id="MobiDB-lite"/>
    </source>
</evidence>
<gene>
    <name evidence="2" type="ORF">B296_00053605</name>
</gene>
<feature type="compositionally biased region" description="Basic and acidic residues" evidence="1">
    <location>
        <begin position="16"/>
        <end position="43"/>
    </location>
</feature>
<evidence type="ECO:0000313" key="3">
    <source>
        <dbReference type="Proteomes" id="UP000287651"/>
    </source>
</evidence>
<accession>A0A426Y3F3</accession>
<dbReference type="Proteomes" id="UP000287651">
    <property type="component" value="Unassembled WGS sequence"/>
</dbReference>
<sequence>MKGIQGRSFSSYSNLRKTEERTHHHHQETKPERSHIGARRLREGIQASPRVMERADLVGVEGYGVSYLIAVVGGVRRNSCDPKAEQQQRHHSRQIHRFPPHPFPFNPRNGTKEIRAQVVRRERRKKE</sequence>
<name>A0A426Y3F3_ENSVE</name>
<feature type="compositionally biased region" description="Basic residues" evidence="1">
    <location>
        <begin position="89"/>
        <end position="99"/>
    </location>
</feature>
<comment type="caution">
    <text evidence="2">The sequence shown here is derived from an EMBL/GenBank/DDBJ whole genome shotgun (WGS) entry which is preliminary data.</text>
</comment>
<feature type="non-terminal residue" evidence="2">
    <location>
        <position position="127"/>
    </location>
</feature>
<feature type="region of interest" description="Disordered" evidence="1">
    <location>
        <begin position="79"/>
        <end position="127"/>
    </location>
</feature>
<dbReference type="AlphaFoldDB" id="A0A426Y3F3"/>
<organism evidence="2 3">
    <name type="scientific">Ensete ventricosum</name>
    <name type="common">Abyssinian banana</name>
    <name type="synonym">Musa ensete</name>
    <dbReference type="NCBI Taxonomy" id="4639"/>
    <lineage>
        <taxon>Eukaryota</taxon>
        <taxon>Viridiplantae</taxon>
        <taxon>Streptophyta</taxon>
        <taxon>Embryophyta</taxon>
        <taxon>Tracheophyta</taxon>
        <taxon>Spermatophyta</taxon>
        <taxon>Magnoliopsida</taxon>
        <taxon>Liliopsida</taxon>
        <taxon>Zingiberales</taxon>
        <taxon>Musaceae</taxon>
        <taxon>Ensete</taxon>
    </lineage>
</organism>
<proteinExistence type="predicted"/>
<dbReference type="EMBL" id="AMZH03015428">
    <property type="protein sequence ID" value="RRT46071.1"/>
    <property type="molecule type" value="Genomic_DNA"/>
</dbReference>
<evidence type="ECO:0000313" key="2">
    <source>
        <dbReference type="EMBL" id="RRT46071.1"/>
    </source>
</evidence>
<reference evidence="2 3" key="1">
    <citation type="journal article" date="2014" name="Agronomy (Basel)">
        <title>A Draft Genome Sequence for Ensete ventricosum, the Drought-Tolerant Tree Against Hunger.</title>
        <authorList>
            <person name="Harrison J."/>
            <person name="Moore K.A."/>
            <person name="Paszkiewicz K."/>
            <person name="Jones T."/>
            <person name="Grant M."/>
            <person name="Ambacheew D."/>
            <person name="Muzemil S."/>
            <person name="Studholme D.J."/>
        </authorList>
    </citation>
    <scope>NUCLEOTIDE SEQUENCE [LARGE SCALE GENOMIC DNA]</scope>
</reference>
<feature type="compositionally biased region" description="Basic and acidic residues" evidence="1">
    <location>
        <begin position="79"/>
        <end position="88"/>
    </location>
</feature>